<dbReference type="InterPro" id="IPR024758">
    <property type="entry name" value="Inp1"/>
</dbReference>
<dbReference type="Pfam" id="PF12634">
    <property type="entry name" value="Inp1"/>
    <property type="match status" value="1"/>
</dbReference>
<feature type="compositionally biased region" description="Polar residues" evidence="6">
    <location>
        <begin position="1"/>
        <end position="10"/>
    </location>
</feature>
<gene>
    <name evidence="7" type="ORF">POJ06DRAFT_251224</name>
</gene>
<dbReference type="GO" id="GO:0045033">
    <property type="term" value="P:peroxisome inheritance"/>
    <property type="evidence" value="ECO:0007669"/>
    <property type="project" value="InterPro"/>
</dbReference>
<comment type="function">
    <text evidence="1">Required for peroxisome inheritance.</text>
</comment>
<feature type="region of interest" description="Disordered" evidence="6">
    <location>
        <begin position="261"/>
        <end position="329"/>
    </location>
</feature>
<accession>A0AAD7QTQ4</accession>
<evidence type="ECO:0000256" key="4">
    <source>
        <dbReference type="ARBA" id="ARBA00021397"/>
    </source>
</evidence>
<sequence>MEWSGETSPRSPRDALRPLPSRSTRSTPQNNGQGIQSESSVILFQYPRARIVSFATTGSKNSRSFLEPPVSPSTLTERTIARGVFKLYRIKAHNNTSFLQCGDVVHPILKRLRCWKISRNEFILPLPTTDSYWRIEIQSCDDDVLSVLEHKLAESCSMLRYAVPDSTDGSWTIDSRGLTLKDSPSSSIALRNARLETLWNTNSSHNRSNDKLTVVNNHNTPQIELHSSPETIRARAQDLNSRKRPVKCLDSISVRLFTSDTVESSLSPGSESQFSFTSEEGSESSGDGESNMRAQVEGCGSKQGATTATDNNREWQSTTVPESFDAVQSDADVEVRQVPIPSREPAQAGGHKQSDEVRGKRALIVKRESSVQARSLSKPLYRNARHAFASKDRRTWESKEIKSCKPLYVIPADNGCSWDIEYDFTFQPYGLRRSYTFEYNRVAQANYREAATALSM</sequence>
<evidence type="ECO:0000256" key="3">
    <source>
        <dbReference type="ARBA" id="ARBA00010707"/>
    </source>
</evidence>
<protein>
    <recommendedName>
        <fullName evidence="4">Inheritance of peroxisomes protein 1</fullName>
    </recommendedName>
</protein>
<evidence type="ECO:0000256" key="5">
    <source>
        <dbReference type="ARBA" id="ARBA00023136"/>
    </source>
</evidence>
<evidence type="ECO:0000313" key="7">
    <source>
        <dbReference type="EMBL" id="KAJ8101337.1"/>
    </source>
</evidence>
<proteinExistence type="inferred from homology"/>
<comment type="caution">
    <text evidence="7">The sequence shown here is derived from an EMBL/GenBank/DDBJ whole genome shotgun (WGS) entry which is preliminary data.</text>
</comment>
<feature type="compositionally biased region" description="Polar residues" evidence="6">
    <location>
        <begin position="303"/>
        <end position="321"/>
    </location>
</feature>
<organism evidence="7 8">
    <name type="scientific">Lipomyces tetrasporus</name>
    <dbReference type="NCBI Taxonomy" id="54092"/>
    <lineage>
        <taxon>Eukaryota</taxon>
        <taxon>Fungi</taxon>
        <taxon>Dikarya</taxon>
        <taxon>Ascomycota</taxon>
        <taxon>Saccharomycotina</taxon>
        <taxon>Lipomycetes</taxon>
        <taxon>Lipomycetales</taxon>
        <taxon>Lipomycetaceae</taxon>
        <taxon>Lipomyces</taxon>
    </lineage>
</organism>
<dbReference type="RefSeq" id="XP_056044787.1">
    <property type="nucleotide sequence ID" value="XM_056187366.1"/>
</dbReference>
<evidence type="ECO:0000256" key="2">
    <source>
        <dbReference type="ARBA" id="ARBA00004421"/>
    </source>
</evidence>
<evidence type="ECO:0000313" key="8">
    <source>
        <dbReference type="Proteomes" id="UP001217417"/>
    </source>
</evidence>
<comment type="subcellular location">
    <subcellularLocation>
        <location evidence="2">Peroxisome membrane</location>
        <topology evidence="2">Peripheral membrane protein</topology>
    </subcellularLocation>
</comment>
<dbReference type="AlphaFoldDB" id="A0AAD7QTQ4"/>
<dbReference type="GO" id="GO:0005780">
    <property type="term" value="C:extrinsic component of intraperoxisomal membrane"/>
    <property type="evidence" value="ECO:0007669"/>
    <property type="project" value="InterPro"/>
</dbReference>
<dbReference type="EMBL" id="JARPMG010000004">
    <property type="protein sequence ID" value="KAJ8101337.1"/>
    <property type="molecule type" value="Genomic_DNA"/>
</dbReference>
<evidence type="ECO:0000256" key="6">
    <source>
        <dbReference type="SAM" id="MobiDB-lite"/>
    </source>
</evidence>
<feature type="compositionally biased region" description="Polar residues" evidence="6">
    <location>
        <begin position="21"/>
        <end position="36"/>
    </location>
</feature>
<comment type="similarity">
    <text evidence="3">Belongs to the INP1 family.</text>
</comment>
<feature type="compositionally biased region" description="Low complexity" evidence="6">
    <location>
        <begin position="269"/>
        <end position="289"/>
    </location>
</feature>
<feature type="region of interest" description="Disordered" evidence="6">
    <location>
        <begin position="1"/>
        <end position="36"/>
    </location>
</feature>
<reference evidence="7" key="1">
    <citation type="submission" date="2023-03" db="EMBL/GenBank/DDBJ databases">
        <title>Near-Complete genome sequence of Lipomyces tetrasporous NRRL Y-64009, an oleaginous yeast capable of growing on lignocellulosic hydrolysates.</title>
        <authorList>
            <consortium name="Lawrence Berkeley National Laboratory"/>
            <person name="Jagtap S.S."/>
            <person name="Liu J.-J."/>
            <person name="Walukiewicz H.E."/>
            <person name="Pangilinan J."/>
            <person name="Lipzen A."/>
            <person name="Ahrendt S."/>
            <person name="Koriabine M."/>
            <person name="Cobaugh K."/>
            <person name="Salamov A."/>
            <person name="Yoshinaga Y."/>
            <person name="Ng V."/>
            <person name="Daum C."/>
            <person name="Grigoriev I.V."/>
            <person name="Slininger P.J."/>
            <person name="Dien B.S."/>
            <person name="Jin Y.-S."/>
            <person name="Rao C.V."/>
        </authorList>
    </citation>
    <scope>NUCLEOTIDE SEQUENCE</scope>
    <source>
        <strain evidence="7">NRRL Y-64009</strain>
    </source>
</reference>
<evidence type="ECO:0000256" key="1">
    <source>
        <dbReference type="ARBA" id="ARBA00003594"/>
    </source>
</evidence>
<keyword evidence="8" id="KW-1185">Reference proteome</keyword>
<name>A0AAD7QTQ4_9ASCO</name>
<dbReference type="Proteomes" id="UP001217417">
    <property type="component" value="Unassembled WGS sequence"/>
</dbReference>
<keyword evidence="5" id="KW-0472">Membrane</keyword>
<dbReference type="GeneID" id="80882532"/>